<accession>A0A0K2T3W7</accession>
<dbReference type="AlphaFoldDB" id="A0A0K2T3W7"/>
<sequence>MKGRIQGIFFMYSGRKKIFAMNGLKPSHDLIESQVRFSDIYFNPSNYGVTSQDTNLRSKIFFPSSTPRKPETHRDSIQFSRTNPIHLKARKSYPWNVFTFLYIDSMERRIRLVVYPCNCLLSSFEMEILWL</sequence>
<protein>
    <submittedName>
        <fullName evidence="1">Uncharacterized protein</fullName>
    </submittedName>
</protein>
<name>A0A0K2T3W7_LEPSM</name>
<organism evidence="1">
    <name type="scientific">Lepeophtheirus salmonis</name>
    <name type="common">Salmon louse</name>
    <name type="synonym">Caligus salmonis</name>
    <dbReference type="NCBI Taxonomy" id="72036"/>
    <lineage>
        <taxon>Eukaryota</taxon>
        <taxon>Metazoa</taxon>
        <taxon>Ecdysozoa</taxon>
        <taxon>Arthropoda</taxon>
        <taxon>Crustacea</taxon>
        <taxon>Multicrustacea</taxon>
        <taxon>Hexanauplia</taxon>
        <taxon>Copepoda</taxon>
        <taxon>Siphonostomatoida</taxon>
        <taxon>Caligidae</taxon>
        <taxon>Lepeophtheirus</taxon>
    </lineage>
</organism>
<dbReference type="EMBL" id="HACA01003413">
    <property type="protein sequence ID" value="CDW20774.1"/>
    <property type="molecule type" value="Transcribed_RNA"/>
</dbReference>
<reference evidence="1" key="1">
    <citation type="submission" date="2014-05" db="EMBL/GenBank/DDBJ databases">
        <authorList>
            <person name="Chronopoulou M."/>
        </authorList>
    </citation>
    <scope>NUCLEOTIDE SEQUENCE</scope>
    <source>
        <tissue evidence="1">Whole organism</tissue>
    </source>
</reference>
<proteinExistence type="predicted"/>
<evidence type="ECO:0000313" key="1">
    <source>
        <dbReference type="EMBL" id="CDW20774.1"/>
    </source>
</evidence>